<evidence type="ECO:0000313" key="3">
    <source>
        <dbReference type="Proteomes" id="UP001597540"/>
    </source>
</evidence>
<dbReference type="Pfam" id="PF12867">
    <property type="entry name" value="DinB_2"/>
    <property type="match status" value="1"/>
</dbReference>
<comment type="caution">
    <text evidence="2">The sequence shown here is derived from an EMBL/GenBank/DDBJ whole genome shotgun (WGS) entry which is preliminary data.</text>
</comment>
<evidence type="ECO:0000259" key="1">
    <source>
        <dbReference type="Pfam" id="PF12867"/>
    </source>
</evidence>
<dbReference type="RefSeq" id="WP_379261970.1">
    <property type="nucleotide sequence ID" value="NZ_JBHUMJ010000002.1"/>
</dbReference>
<dbReference type="EMBL" id="JBHUMJ010000002">
    <property type="protein sequence ID" value="MFD2700909.1"/>
    <property type="molecule type" value="Genomic_DNA"/>
</dbReference>
<feature type="domain" description="DinB-like" evidence="1">
    <location>
        <begin position="16"/>
        <end position="147"/>
    </location>
</feature>
<dbReference type="InterPro" id="IPR024775">
    <property type="entry name" value="DinB-like"/>
</dbReference>
<dbReference type="SUPFAM" id="SSF109854">
    <property type="entry name" value="DinB/YfiT-like putative metalloenzymes"/>
    <property type="match status" value="1"/>
</dbReference>
<sequence>MEKSSIDRLEGFVQAIPAIIEQLGCEHIRVPRSEGKWSRLQILGHLCDSAIHNLIRFIDAQHTSGRYTVTSYNQDAWVSAQRYETASVEEVLALWESVNLSILRVVSSIPEESLSSSQVLLPDGEIRTLLWLVDDYVEHMNHHLRQILHVD</sequence>
<dbReference type="InterPro" id="IPR034660">
    <property type="entry name" value="DinB/YfiT-like"/>
</dbReference>
<proteinExistence type="predicted"/>
<keyword evidence="3" id="KW-1185">Reference proteome</keyword>
<reference evidence="3" key="1">
    <citation type="journal article" date="2019" name="Int. J. Syst. Evol. Microbiol.">
        <title>The Global Catalogue of Microorganisms (GCM) 10K type strain sequencing project: providing services to taxonomists for standard genome sequencing and annotation.</title>
        <authorList>
            <consortium name="The Broad Institute Genomics Platform"/>
            <consortium name="The Broad Institute Genome Sequencing Center for Infectious Disease"/>
            <person name="Wu L."/>
            <person name="Ma J."/>
        </authorList>
    </citation>
    <scope>NUCLEOTIDE SEQUENCE [LARGE SCALE GENOMIC DNA]</scope>
    <source>
        <strain evidence="3">KCTC 33849</strain>
    </source>
</reference>
<name>A0ABW5SNN9_9BACL</name>
<protein>
    <submittedName>
        <fullName evidence="2">DinB family protein</fullName>
    </submittedName>
</protein>
<dbReference type="Proteomes" id="UP001597540">
    <property type="component" value="Unassembled WGS sequence"/>
</dbReference>
<dbReference type="Gene3D" id="1.20.120.450">
    <property type="entry name" value="dinb family like domain"/>
    <property type="match status" value="1"/>
</dbReference>
<evidence type="ECO:0000313" key="2">
    <source>
        <dbReference type="EMBL" id="MFD2700909.1"/>
    </source>
</evidence>
<accession>A0ABW5SNN9</accession>
<gene>
    <name evidence="2" type="ORF">ACFSVM_10555</name>
</gene>
<organism evidence="2 3">
    <name type="scientific">Paenibacillus shunpengii</name>
    <dbReference type="NCBI Taxonomy" id="2054424"/>
    <lineage>
        <taxon>Bacteria</taxon>
        <taxon>Bacillati</taxon>
        <taxon>Bacillota</taxon>
        <taxon>Bacilli</taxon>
        <taxon>Bacillales</taxon>
        <taxon>Paenibacillaceae</taxon>
        <taxon>Paenibacillus</taxon>
    </lineage>
</organism>